<sequence>MMVDPDSDGLTDDERERYVDRMAERYGSRAADEIEPDAAALSQQLQPGIALEDRVWDGEQSLTVTDSAGTTLAESDNYGALYENAQSSSLEEDDYVYWLWSGARPREAGVLRELWSHVDVTGGGDVMVYDPGGDRKDNGTVGPHPEKTGQDTDEFAVRWQGKRTKTQRVTGSLTESRGDGDERSFEWTVHITSETR</sequence>
<dbReference type="Proteomes" id="UP000199114">
    <property type="component" value="Unassembled WGS sequence"/>
</dbReference>
<feature type="region of interest" description="Disordered" evidence="1">
    <location>
        <begin position="132"/>
        <end position="152"/>
    </location>
</feature>
<organism evidence="2 3">
    <name type="scientific">Natrinema salaciae</name>
    <dbReference type="NCBI Taxonomy" id="1186196"/>
    <lineage>
        <taxon>Archaea</taxon>
        <taxon>Methanobacteriati</taxon>
        <taxon>Methanobacteriota</taxon>
        <taxon>Stenosarchaea group</taxon>
        <taxon>Halobacteria</taxon>
        <taxon>Halobacteriales</taxon>
        <taxon>Natrialbaceae</taxon>
        <taxon>Natrinema</taxon>
    </lineage>
</organism>
<protein>
    <submittedName>
        <fullName evidence="2">Uncharacterized protein</fullName>
    </submittedName>
</protein>
<dbReference type="RefSeq" id="WP_139210843.1">
    <property type="nucleotide sequence ID" value="NZ_FOFD01000002.1"/>
</dbReference>
<proteinExistence type="predicted"/>
<gene>
    <name evidence="2" type="ORF">SAMN04489841_1788</name>
</gene>
<accession>A0A1H9G6S5</accession>
<reference evidence="3" key="1">
    <citation type="submission" date="2016-10" db="EMBL/GenBank/DDBJ databases">
        <authorList>
            <person name="Varghese N."/>
            <person name="Submissions S."/>
        </authorList>
    </citation>
    <scope>NUCLEOTIDE SEQUENCE [LARGE SCALE GENOMIC DNA]</scope>
    <source>
        <strain evidence="3">DSM 25055</strain>
    </source>
</reference>
<feature type="compositionally biased region" description="Basic and acidic residues" evidence="1">
    <location>
        <begin position="132"/>
        <end position="150"/>
    </location>
</feature>
<dbReference type="EMBL" id="FOFD01000002">
    <property type="protein sequence ID" value="SEQ45488.1"/>
    <property type="molecule type" value="Genomic_DNA"/>
</dbReference>
<evidence type="ECO:0000313" key="3">
    <source>
        <dbReference type="Proteomes" id="UP000199114"/>
    </source>
</evidence>
<name>A0A1H9G6S5_9EURY</name>
<evidence type="ECO:0000313" key="2">
    <source>
        <dbReference type="EMBL" id="SEQ45488.1"/>
    </source>
</evidence>
<dbReference type="AlphaFoldDB" id="A0A1H9G6S5"/>
<keyword evidence="3" id="KW-1185">Reference proteome</keyword>
<evidence type="ECO:0000256" key="1">
    <source>
        <dbReference type="SAM" id="MobiDB-lite"/>
    </source>
</evidence>
<dbReference type="OrthoDB" id="207641at2157"/>